<keyword evidence="4 6" id="KW-0472">Membrane</keyword>
<dbReference type="PANTHER" id="PTHR23514">
    <property type="entry name" value="BYPASS OF STOP CODON PROTEIN 6"/>
    <property type="match status" value="1"/>
</dbReference>
<dbReference type="EMBL" id="VMNX01000046">
    <property type="protein sequence ID" value="MPY49851.1"/>
    <property type="molecule type" value="Genomic_DNA"/>
</dbReference>
<dbReference type="Gene3D" id="1.20.1250.20">
    <property type="entry name" value="MFS general substrate transporter like domains"/>
    <property type="match status" value="2"/>
</dbReference>
<dbReference type="InterPro" id="IPR011701">
    <property type="entry name" value="MFS"/>
</dbReference>
<feature type="compositionally biased region" description="Gly residues" evidence="5">
    <location>
        <begin position="10"/>
        <end position="34"/>
    </location>
</feature>
<dbReference type="GO" id="GO:0022857">
    <property type="term" value="F:transmembrane transporter activity"/>
    <property type="evidence" value="ECO:0007669"/>
    <property type="project" value="InterPro"/>
</dbReference>
<organism evidence="7 8">
    <name type="scientific">Streptomyces acidicola</name>
    <dbReference type="NCBI Taxonomy" id="2596892"/>
    <lineage>
        <taxon>Bacteria</taxon>
        <taxon>Bacillati</taxon>
        <taxon>Actinomycetota</taxon>
        <taxon>Actinomycetes</taxon>
        <taxon>Kitasatosporales</taxon>
        <taxon>Streptomycetaceae</taxon>
        <taxon>Streptomyces</taxon>
    </lineage>
</organism>
<feature type="transmembrane region" description="Helical" evidence="6">
    <location>
        <begin position="61"/>
        <end position="81"/>
    </location>
</feature>
<proteinExistence type="predicted"/>
<evidence type="ECO:0000256" key="6">
    <source>
        <dbReference type="SAM" id="Phobius"/>
    </source>
</evidence>
<evidence type="ECO:0000313" key="8">
    <source>
        <dbReference type="Proteomes" id="UP000373149"/>
    </source>
</evidence>
<evidence type="ECO:0000256" key="5">
    <source>
        <dbReference type="SAM" id="MobiDB-lite"/>
    </source>
</evidence>
<keyword evidence="2 6" id="KW-0812">Transmembrane</keyword>
<feature type="transmembrane region" description="Helical" evidence="6">
    <location>
        <begin position="93"/>
        <end position="110"/>
    </location>
</feature>
<evidence type="ECO:0000256" key="2">
    <source>
        <dbReference type="ARBA" id="ARBA00022692"/>
    </source>
</evidence>
<accession>A0A5N8WR13</accession>
<dbReference type="SUPFAM" id="SSF103473">
    <property type="entry name" value="MFS general substrate transporter"/>
    <property type="match status" value="1"/>
</dbReference>
<keyword evidence="8" id="KW-1185">Reference proteome</keyword>
<dbReference type="InterPro" id="IPR036259">
    <property type="entry name" value="MFS_trans_sf"/>
</dbReference>
<evidence type="ECO:0000256" key="1">
    <source>
        <dbReference type="ARBA" id="ARBA00004141"/>
    </source>
</evidence>
<feature type="transmembrane region" description="Helical" evidence="6">
    <location>
        <begin position="190"/>
        <end position="208"/>
    </location>
</feature>
<comment type="caution">
    <text evidence="7">The sequence shown here is derived from an EMBL/GenBank/DDBJ whole genome shotgun (WGS) entry which is preliminary data.</text>
</comment>
<dbReference type="Pfam" id="PF07690">
    <property type="entry name" value="MFS_1"/>
    <property type="match status" value="1"/>
</dbReference>
<dbReference type="InterPro" id="IPR051788">
    <property type="entry name" value="MFS_Transporter"/>
</dbReference>
<feature type="region of interest" description="Disordered" evidence="5">
    <location>
        <begin position="1"/>
        <end position="55"/>
    </location>
</feature>
<dbReference type="Proteomes" id="UP000373149">
    <property type="component" value="Unassembled WGS sequence"/>
</dbReference>
<feature type="transmembrane region" description="Helical" evidence="6">
    <location>
        <begin position="413"/>
        <end position="434"/>
    </location>
</feature>
<gene>
    <name evidence="7" type="ORF">FPZ41_15260</name>
</gene>
<feature type="transmembrane region" description="Helical" evidence="6">
    <location>
        <begin position="297"/>
        <end position="316"/>
    </location>
</feature>
<dbReference type="GO" id="GO:0016020">
    <property type="term" value="C:membrane"/>
    <property type="evidence" value="ECO:0007669"/>
    <property type="project" value="UniProtKB-SubCell"/>
</dbReference>
<keyword evidence="3 6" id="KW-1133">Transmembrane helix</keyword>
<dbReference type="AlphaFoldDB" id="A0A5N8WR13"/>
<evidence type="ECO:0000313" key="7">
    <source>
        <dbReference type="EMBL" id="MPY49851.1"/>
    </source>
</evidence>
<feature type="compositionally biased region" description="Low complexity" evidence="5">
    <location>
        <begin position="39"/>
        <end position="50"/>
    </location>
</feature>
<feature type="transmembrane region" description="Helical" evidence="6">
    <location>
        <begin position="262"/>
        <end position="285"/>
    </location>
</feature>
<feature type="transmembrane region" description="Helical" evidence="6">
    <location>
        <begin position="385"/>
        <end position="407"/>
    </location>
</feature>
<protein>
    <submittedName>
        <fullName evidence="7">MFS transporter</fullName>
    </submittedName>
</protein>
<sequence length="454" mass="44580">MEGHLDHPGLRGGHAGGAGERLGGAGERGGGAGERGVREGPATPAGGPAPRLSGTAGPQRARIALSVVFFVNGALFGNWVLRIPAVKDHVDAGTGPLGLALLGIAVGALLSKQISGQLVARYGSRPITVLGITLSCLALMLPALAGNIVTLGLALIGFGAAMGIVDVAMNAHGVAVQDRMGRPVLSSLHGVYSIGGLLGALTGGAAEARGLSPLVHFALVAAVLGGAALAVSPWLLPASSDVAPRAAEGGWARLPAERRLPLVLLGFVGLCGMAGEGAVGDWGAIYLRDDLGTSAEFAAVGYSAYSVAMAAGRLLGDRFLGRWGDVRVVTWAVTFAGCGFAAGLLAGHPAAAVCGFAALGTGLSVVVPAVFSMAGRMGGPATGPAITVVSSIAGTGFLAGPPLIGFLAELTGLPAALGVVSVLALGAAVLLHFATSGPRAATGPPPARAADPLP</sequence>
<evidence type="ECO:0000256" key="4">
    <source>
        <dbReference type="ARBA" id="ARBA00023136"/>
    </source>
</evidence>
<reference evidence="7 8" key="1">
    <citation type="submission" date="2019-09" db="EMBL/GenBank/DDBJ databases">
        <authorList>
            <person name="Duangmal K."/>
            <person name="Teo W.F.A."/>
            <person name="Lipun K."/>
        </authorList>
    </citation>
    <scope>NUCLEOTIDE SEQUENCE [LARGE SCALE GENOMIC DNA]</scope>
    <source>
        <strain evidence="7 8">K1PN6</strain>
    </source>
</reference>
<feature type="transmembrane region" description="Helical" evidence="6">
    <location>
        <begin position="122"/>
        <end position="142"/>
    </location>
</feature>
<comment type="subcellular location">
    <subcellularLocation>
        <location evidence="1">Membrane</location>
        <topology evidence="1">Multi-pass membrane protein</topology>
    </subcellularLocation>
</comment>
<dbReference type="PANTHER" id="PTHR23514:SF13">
    <property type="entry name" value="INNER MEMBRANE PROTEIN YBJJ"/>
    <property type="match status" value="1"/>
</dbReference>
<feature type="transmembrane region" description="Helical" evidence="6">
    <location>
        <begin position="350"/>
        <end position="373"/>
    </location>
</feature>
<feature type="transmembrane region" description="Helical" evidence="6">
    <location>
        <begin position="214"/>
        <end position="236"/>
    </location>
</feature>
<name>A0A5N8WR13_9ACTN</name>
<feature type="transmembrane region" description="Helical" evidence="6">
    <location>
        <begin position="328"/>
        <end position="344"/>
    </location>
</feature>
<dbReference type="CDD" id="cd17393">
    <property type="entry name" value="MFS_MosC_like"/>
    <property type="match status" value="1"/>
</dbReference>
<feature type="transmembrane region" description="Helical" evidence="6">
    <location>
        <begin position="148"/>
        <end position="169"/>
    </location>
</feature>
<evidence type="ECO:0000256" key="3">
    <source>
        <dbReference type="ARBA" id="ARBA00022989"/>
    </source>
</evidence>